<protein>
    <submittedName>
        <fullName evidence="2">Uncharacterized protein</fullName>
    </submittedName>
</protein>
<dbReference type="GO" id="GO:0005743">
    <property type="term" value="C:mitochondrial inner membrane"/>
    <property type="evidence" value="ECO:0007669"/>
    <property type="project" value="InterPro"/>
</dbReference>
<comment type="caution">
    <text evidence="2">The sequence shown here is derived from an EMBL/GenBank/DDBJ whole genome shotgun (WGS) entry which is preliminary data.</text>
</comment>
<accession>A0A835FQ90</accession>
<name>A0A835FQ90_9POAL</name>
<dbReference type="OrthoDB" id="5947505at2759"/>
<evidence type="ECO:0000313" key="2">
    <source>
        <dbReference type="EMBL" id="KAF8768954.1"/>
    </source>
</evidence>
<evidence type="ECO:0000313" key="3">
    <source>
        <dbReference type="Proteomes" id="UP000636709"/>
    </source>
</evidence>
<evidence type="ECO:0000256" key="1">
    <source>
        <dbReference type="SAM" id="MobiDB-lite"/>
    </source>
</evidence>
<keyword evidence="3" id="KW-1185">Reference proteome</keyword>
<sequence>MQQANNSGQCDTLGWARQVGNIQVPVTTQPFSTRYPKPAAPPHHTTHGSGGGEIRPPVLGSARRPGEAPDVLLRARRRLCVHLSPAPSRPPPLSSRTAKWEKITYAGIVTCTLLAGYNLSKGHPHFDEPPVRSRPRVLPI</sequence>
<dbReference type="PANTHER" id="PTHR11504">
    <property type="entry name" value="CYTOCHROME C OXIDASE POLYPEPTIDE VIA"/>
    <property type="match status" value="1"/>
</dbReference>
<reference evidence="2" key="1">
    <citation type="submission" date="2020-07" db="EMBL/GenBank/DDBJ databases">
        <title>Genome sequence and genetic diversity analysis of an under-domesticated orphan crop, white fonio (Digitaria exilis).</title>
        <authorList>
            <person name="Bennetzen J.L."/>
            <person name="Chen S."/>
            <person name="Ma X."/>
            <person name="Wang X."/>
            <person name="Yssel A.E.J."/>
            <person name="Chaluvadi S.R."/>
            <person name="Johnson M."/>
            <person name="Gangashetty P."/>
            <person name="Hamidou F."/>
            <person name="Sanogo M.D."/>
            <person name="Zwaenepoel A."/>
            <person name="Wallace J."/>
            <person name="Van De Peer Y."/>
            <person name="Van Deynze A."/>
        </authorList>
    </citation>
    <scope>NUCLEOTIDE SEQUENCE</scope>
    <source>
        <tissue evidence="2">Leaves</tissue>
    </source>
</reference>
<feature type="region of interest" description="Disordered" evidence="1">
    <location>
        <begin position="32"/>
        <end position="69"/>
    </location>
</feature>
<dbReference type="InterPro" id="IPR001349">
    <property type="entry name" value="Cyt_c_oxidase_su6a"/>
</dbReference>
<dbReference type="GO" id="GO:0006123">
    <property type="term" value="P:mitochondrial electron transport, cytochrome c to oxygen"/>
    <property type="evidence" value="ECO:0007669"/>
    <property type="project" value="TreeGrafter"/>
</dbReference>
<organism evidence="2 3">
    <name type="scientific">Digitaria exilis</name>
    <dbReference type="NCBI Taxonomy" id="1010633"/>
    <lineage>
        <taxon>Eukaryota</taxon>
        <taxon>Viridiplantae</taxon>
        <taxon>Streptophyta</taxon>
        <taxon>Embryophyta</taxon>
        <taxon>Tracheophyta</taxon>
        <taxon>Spermatophyta</taxon>
        <taxon>Magnoliopsida</taxon>
        <taxon>Liliopsida</taxon>
        <taxon>Poales</taxon>
        <taxon>Poaceae</taxon>
        <taxon>PACMAD clade</taxon>
        <taxon>Panicoideae</taxon>
        <taxon>Panicodae</taxon>
        <taxon>Paniceae</taxon>
        <taxon>Anthephorinae</taxon>
        <taxon>Digitaria</taxon>
    </lineage>
</organism>
<dbReference type="PANTHER" id="PTHR11504:SF0">
    <property type="entry name" value="CYTOCHROME C OXIDASE SUBUNIT"/>
    <property type="match status" value="1"/>
</dbReference>
<dbReference type="GO" id="GO:0030234">
    <property type="term" value="F:enzyme regulator activity"/>
    <property type="evidence" value="ECO:0007669"/>
    <property type="project" value="TreeGrafter"/>
</dbReference>
<dbReference type="Proteomes" id="UP000636709">
    <property type="component" value="Unassembled WGS sequence"/>
</dbReference>
<proteinExistence type="predicted"/>
<dbReference type="AlphaFoldDB" id="A0A835FQ90"/>
<dbReference type="EMBL" id="JACEFO010000492">
    <property type="protein sequence ID" value="KAF8768954.1"/>
    <property type="molecule type" value="Genomic_DNA"/>
</dbReference>
<gene>
    <name evidence="2" type="ORF">HU200_007096</name>
</gene>